<keyword evidence="1" id="KW-1133">Transmembrane helix</keyword>
<reference evidence="2" key="1">
    <citation type="submission" date="2020-10" db="EMBL/GenBank/DDBJ databases">
        <authorList>
            <person name="Gilroy R."/>
        </authorList>
    </citation>
    <scope>NUCLEOTIDE SEQUENCE</scope>
    <source>
        <strain evidence="2">11687</strain>
    </source>
</reference>
<comment type="caution">
    <text evidence="2">The sequence shown here is derived from an EMBL/GenBank/DDBJ whole genome shotgun (WGS) entry which is preliminary data.</text>
</comment>
<dbReference type="AlphaFoldDB" id="A0A9D1MFB1"/>
<dbReference type="Proteomes" id="UP000824081">
    <property type="component" value="Unassembled WGS sequence"/>
</dbReference>
<keyword evidence="1" id="KW-0812">Transmembrane</keyword>
<evidence type="ECO:0000313" key="2">
    <source>
        <dbReference type="EMBL" id="HIU59335.1"/>
    </source>
</evidence>
<reference evidence="2" key="2">
    <citation type="journal article" date="2021" name="PeerJ">
        <title>Extensive microbial diversity within the chicken gut microbiome revealed by metagenomics and culture.</title>
        <authorList>
            <person name="Gilroy R."/>
            <person name="Ravi A."/>
            <person name="Getino M."/>
            <person name="Pursley I."/>
            <person name="Horton D.L."/>
            <person name="Alikhan N.F."/>
            <person name="Baker D."/>
            <person name="Gharbi K."/>
            <person name="Hall N."/>
            <person name="Watson M."/>
            <person name="Adriaenssens E.M."/>
            <person name="Foster-Nyarko E."/>
            <person name="Jarju S."/>
            <person name="Secka A."/>
            <person name="Antonio M."/>
            <person name="Oren A."/>
            <person name="Chaudhuri R.R."/>
            <person name="La Ragione R."/>
            <person name="Hildebrand F."/>
            <person name="Pallen M.J."/>
        </authorList>
    </citation>
    <scope>NUCLEOTIDE SEQUENCE</scope>
    <source>
        <strain evidence="2">11687</strain>
    </source>
</reference>
<organism evidence="2 3">
    <name type="scientific">Candidatus Scatosoma pullistercoris</name>
    <dbReference type="NCBI Taxonomy" id="2840934"/>
    <lineage>
        <taxon>Bacteria</taxon>
        <taxon>Bacillati</taxon>
        <taxon>Bacillota</taxon>
        <taxon>Clostridia</taxon>
        <taxon>Candidatus Scatosoma</taxon>
    </lineage>
</organism>
<sequence length="144" mass="16086">SLLLHGLISGWIPAEDFRQLLPSFGRWIAENPFRNVTLVVEILLFFIILLVFSISIYTSCICIGQMFAKNRVLMAIVAYLIASAAFQVIGSFLSVGGIFLSLFEFFFRLGPLGTLAVLIVFFFGLDVGGFFIQRNILKNKVNLV</sequence>
<keyword evidence="1" id="KW-0472">Membrane</keyword>
<feature type="transmembrane region" description="Helical" evidence="1">
    <location>
        <begin position="76"/>
        <end position="103"/>
    </location>
</feature>
<feature type="transmembrane region" description="Helical" evidence="1">
    <location>
        <begin position="109"/>
        <end position="132"/>
    </location>
</feature>
<feature type="non-terminal residue" evidence="2">
    <location>
        <position position="1"/>
    </location>
</feature>
<dbReference type="EMBL" id="DVMZ01000118">
    <property type="protein sequence ID" value="HIU59335.1"/>
    <property type="molecule type" value="Genomic_DNA"/>
</dbReference>
<proteinExistence type="predicted"/>
<feature type="transmembrane region" description="Helical" evidence="1">
    <location>
        <begin position="42"/>
        <end position="64"/>
    </location>
</feature>
<name>A0A9D1MFB1_9FIRM</name>
<evidence type="ECO:0000256" key="1">
    <source>
        <dbReference type="SAM" id="Phobius"/>
    </source>
</evidence>
<evidence type="ECO:0000313" key="3">
    <source>
        <dbReference type="Proteomes" id="UP000824081"/>
    </source>
</evidence>
<protein>
    <submittedName>
        <fullName evidence="2">Uncharacterized protein</fullName>
    </submittedName>
</protein>
<gene>
    <name evidence="2" type="ORF">IAC57_04455</name>
</gene>
<accession>A0A9D1MFB1</accession>